<keyword evidence="1" id="KW-0472">Membrane</keyword>
<feature type="transmembrane region" description="Helical" evidence="1">
    <location>
        <begin position="69"/>
        <end position="87"/>
    </location>
</feature>
<dbReference type="Proteomes" id="UP001595834">
    <property type="component" value="Unassembled WGS sequence"/>
</dbReference>
<keyword evidence="3" id="KW-1185">Reference proteome</keyword>
<protein>
    <recommendedName>
        <fullName evidence="4">Integral membrane protein</fullName>
    </recommendedName>
</protein>
<dbReference type="RefSeq" id="WP_344374256.1">
    <property type="nucleotide sequence ID" value="NZ_BAAASQ010000008.1"/>
</dbReference>
<gene>
    <name evidence="2" type="ORF">ACFPFX_29905</name>
</gene>
<evidence type="ECO:0000313" key="2">
    <source>
        <dbReference type="EMBL" id="MFC4960520.1"/>
    </source>
</evidence>
<proteinExistence type="predicted"/>
<dbReference type="EMBL" id="JBHSIZ010000036">
    <property type="protein sequence ID" value="MFC4960520.1"/>
    <property type="molecule type" value="Genomic_DNA"/>
</dbReference>
<organism evidence="2 3">
    <name type="scientific">Streptomyces mauvecolor</name>
    <dbReference type="NCBI Taxonomy" id="58345"/>
    <lineage>
        <taxon>Bacteria</taxon>
        <taxon>Bacillati</taxon>
        <taxon>Actinomycetota</taxon>
        <taxon>Actinomycetes</taxon>
        <taxon>Kitasatosporales</taxon>
        <taxon>Streptomycetaceae</taxon>
        <taxon>Streptomyces</taxon>
    </lineage>
</organism>
<name>A0ABV9UTI1_9ACTN</name>
<evidence type="ECO:0000313" key="3">
    <source>
        <dbReference type="Proteomes" id="UP001595834"/>
    </source>
</evidence>
<comment type="caution">
    <text evidence="2">The sequence shown here is derived from an EMBL/GenBank/DDBJ whole genome shotgun (WGS) entry which is preliminary data.</text>
</comment>
<keyword evidence="1" id="KW-0812">Transmembrane</keyword>
<sequence length="332" mass="36142">MLVVRAGEGMAVVRDTGRAGRSVLSAALLTVGGWVLRVVGFGCAVVGFARWKSAFRTGPYVEHPAWWQTYVLFPLLLAGGGLLFLLGQQAGVQGRRRRAAPVRAAELAAGSFVLYLRSFEDDRRRAGLEESRVRGIGSVFSFLYVSGLTEEEQLTRVLAPVAPVVAVGEPGERLPLAGARRFYLPLDDWQGTVSQLMGRARLVVLTAGLTAGVLWEIGEAARKLPPERLVVLVPMGPGEYDTFRDRARAAMPGRPDGTPYLELPDWPPERTGEPVQETVFKGAIWYGTGGEPHFVGLAASGRRPPPLRSRVRAHLEGGLRPVIDRARPGRHR</sequence>
<evidence type="ECO:0008006" key="4">
    <source>
        <dbReference type="Google" id="ProtNLM"/>
    </source>
</evidence>
<feature type="transmembrane region" description="Helical" evidence="1">
    <location>
        <begin position="23"/>
        <end position="49"/>
    </location>
</feature>
<evidence type="ECO:0000256" key="1">
    <source>
        <dbReference type="SAM" id="Phobius"/>
    </source>
</evidence>
<keyword evidence="1" id="KW-1133">Transmembrane helix</keyword>
<accession>A0ABV9UTI1</accession>
<reference evidence="3" key="1">
    <citation type="journal article" date="2019" name="Int. J. Syst. Evol. Microbiol.">
        <title>The Global Catalogue of Microorganisms (GCM) 10K type strain sequencing project: providing services to taxonomists for standard genome sequencing and annotation.</title>
        <authorList>
            <consortium name="The Broad Institute Genomics Platform"/>
            <consortium name="The Broad Institute Genome Sequencing Center for Infectious Disease"/>
            <person name="Wu L."/>
            <person name="Ma J."/>
        </authorList>
    </citation>
    <scope>NUCLEOTIDE SEQUENCE [LARGE SCALE GENOMIC DNA]</scope>
    <source>
        <strain evidence="3">CCM 7224</strain>
    </source>
</reference>